<keyword evidence="4 6" id="KW-1133">Transmembrane helix</keyword>
<evidence type="ECO:0000256" key="2">
    <source>
        <dbReference type="ARBA" id="ARBA00022475"/>
    </source>
</evidence>
<evidence type="ECO:0000256" key="4">
    <source>
        <dbReference type="ARBA" id="ARBA00022989"/>
    </source>
</evidence>
<accession>A0A0X8FCP7</accession>
<feature type="domain" description="RDD" evidence="7">
    <location>
        <begin position="69"/>
        <end position="194"/>
    </location>
</feature>
<evidence type="ECO:0000256" key="5">
    <source>
        <dbReference type="ARBA" id="ARBA00023136"/>
    </source>
</evidence>
<keyword evidence="2" id="KW-1003">Cell membrane</keyword>
<dbReference type="GO" id="GO:0005886">
    <property type="term" value="C:plasma membrane"/>
    <property type="evidence" value="ECO:0007669"/>
    <property type="project" value="UniProtKB-SubCell"/>
</dbReference>
<proteinExistence type="predicted"/>
<evidence type="ECO:0000256" key="3">
    <source>
        <dbReference type="ARBA" id="ARBA00022692"/>
    </source>
</evidence>
<dbReference type="EMBL" id="CP014160">
    <property type="protein sequence ID" value="AMB94842.1"/>
    <property type="molecule type" value="Genomic_DNA"/>
</dbReference>
<dbReference type="OrthoDB" id="9793824at2"/>
<keyword evidence="5 6" id="KW-0472">Membrane</keyword>
<dbReference type="Proteomes" id="UP000234239">
    <property type="component" value="Unassembled WGS sequence"/>
</dbReference>
<evidence type="ECO:0000256" key="1">
    <source>
        <dbReference type="ARBA" id="ARBA00004651"/>
    </source>
</evidence>
<reference evidence="9 11" key="3">
    <citation type="submission" date="2017-12" db="EMBL/GenBank/DDBJ databases">
        <title>Phylogenetic diversity of female urinary microbiome.</title>
        <authorList>
            <person name="Thomas-White K."/>
            <person name="Wolfe A.J."/>
        </authorList>
    </citation>
    <scope>NUCLEOTIDE SEQUENCE [LARGE SCALE GENOMIC DNA]</scope>
    <source>
        <strain evidence="9 11">UMB0139</strain>
    </source>
</reference>
<sequence length="213" mass="24507">MAKERDDKLQGPLPQLNDQLYHGRLEGEAEAVRHDKQKKAQKLSGQDLLMSYRRHVDRNLVNGFSRKLYAGFWIRLWAFLVDLIFVGALQAILLACVLTFLPDAYLVQWPLVTYLAGQLVLVIYFSLASYLLNGQTLGKALFKLQVVKADQYRLNFGTCFVREGLGKLILTNLPILGLFVVVTPKRQNFMDFFTDTNVVALDQFRFLYEENRI</sequence>
<dbReference type="InterPro" id="IPR010432">
    <property type="entry name" value="RDD"/>
</dbReference>
<organism evidence="8 10">
    <name type="scientific">Aerococcus sanguinicola</name>
    <dbReference type="NCBI Taxonomy" id="119206"/>
    <lineage>
        <taxon>Bacteria</taxon>
        <taxon>Bacillati</taxon>
        <taxon>Bacillota</taxon>
        <taxon>Bacilli</taxon>
        <taxon>Lactobacillales</taxon>
        <taxon>Aerococcaceae</taxon>
        <taxon>Aerococcus</taxon>
    </lineage>
</organism>
<gene>
    <name evidence="8" type="ORF">AWM72_08760</name>
    <name evidence="9" type="ORF">CYJ28_00990</name>
</gene>
<comment type="subcellular location">
    <subcellularLocation>
        <location evidence="1">Cell membrane</location>
        <topology evidence="1">Multi-pass membrane protein</topology>
    </subcellularLocation>
</comment>
<evidence type="ECO:0000259" key="7">
    <source>
        <dbReference type="Pfam" id="PF06271"/>
    </source>
</evidence>
<keyword evidence="3 6" id="KW-0812">Transmembrane</keyword>
<name>A0A0X8FCP7_9LACT</name>
<dbReference type="RefSeq" id="WP_067976312.1">
    <property type="nucleotide sequence ID" value="NZ_CAJHKM010000003.1"/>
</dbReference>
<dbReference type="KEGG" id="asan:AWM72_08760"/>
<evidence type="ECO:0000313" key="10">
    <source>
        <dbReference type="Proteomes" id="UP000069912"/>
    </source>
</evidence>
<evidence type="ECO:0000256" key="6">
    <source>
        <dbReference type="SAM" id="Phobius"/>
    </source>
</evidence>
<feature type="transmembrane region" description="Helical" evidence="6">
    <location>
        <begin position="76"/>
        <end position="101"/>
    </location>
</feature>
<evidence type="ECO:0000313" key="11">
    <source>
        <dbReference type="Proteomes" id="UP000234239"/>
    </source>
</evidence>
<keyword evidence="10" id="KW-1185">Reference proteome</keyword>
<dbReference type="AlphaFoldDB" id="A0A0X8FCP7"/>
<reference evidence="10" key="2">
    <citation type="submission" date="2016-01" db="EMBL/GenBank/DDBJ databases">
        <title>Six Aerococcus type strain genome sequencing and assembly using PacBio and Illumina Hiseq.</title>
        <authorList>
            <person name="Carkaci D."/>
            <person name="Dargis R."/>
            <person name="Nielsen X.C."/>
            <person name="Skovgaard O."/>
            <person name="Fuursted K."/>
            <person name="Christensen J.J."/>
        </authorList>
    </citation>
    <scope>NUCLEOTIDE SEQUENCE [LARGE SCALE GENOMIC DNA]</scope>
    <source>
        <strain evidence="10">CCUG43001</strain>
    </source>
</reference>
<dbReference type="PANTHER" id="PTHR36115:SF9">
    <property type="entry name" value="LMO1584 PROTEIN"/>
    <property type="match status" value="1"/>
</dbReference>
<feature type="transmembrane region" description="Helical" evidence="6">
    <location>
        <begin position="113"/>
        <end position="133"/>
    </location>
</feature>
<reference evidence="8 10" key="1">
    <citation type="journal article" date="2016" name="Genome Announc.">
        <title>Complete Genome Sequences of Aerococcus christensenii CCUG 28831T, Aerococcus sanguinicola CCUG 43001T, Aerococcus urinae CCUG 36881T, Aerococcus urinaeequi CCUG 28094T, Aerococcus urinaehominis CCUG 42038 BT, and Aerococcus viridans CCUG 4311T.</title>
        <authorList>
            <person name="Carkaci D."/>
            <person name="Dargis R."/>
            <person name="Nielsen X.C."/>
            <person name="Skovgaard O."/>
            <person name="Fuursted K."/>
            <person name="Christensen J.J."/>
        </authorList>
    </citation>
    <scope>NUCLEOTIDE SEQUENCE [LARGE SCALE GENOMIC DNA]</scope>
    <source>
        <strain evidence="8 10">CCUG43001</strain>
    </source>
</reference>
<dbReference type="Pfam" id="PF06271">
    <property type="entry name" value="RDD"/>
    <property type="match status" value="1"/>
</dbReference>
<dbReference type="GeneID" id="92904159"/>
<evidence type="ECO:0000313" key="9">
    <source>
        <dbReference type="EMBL" id="PKZ23154.1"/>
    </source>
</evidence>
<dbReference type="InterPro" id="IPR051791">
    <property type="entry name" value="Pra-immunoreactive"/>
</dbReference>
<dbReference type="Proteomes" id="UP000069912">
    <property type="component" value="Chromosome"/>
</dbReference>
<dbReference type="EMBL" id="PKGY01000001">
    <property type="protein sequence ID" value="PKZ23154.1"/>
    <property type="molecule type" value="Genomic_DNA"/>
</dbReference>
<evidence type="ECO:0000313" key="8">
    <source>
        <dbReference type="EMBL" id="AMB94842.1"/>
    </source>
</evidence>
<dbReference type="PANTHER" id="PTHR36115">
    <property type="entry name" value="PROLINE-RICH ANTIGEN HOMOLOG-RELATED"/>
    <property type="match status" value="1"/>
</dbReference>
<protein>
    <submittedName>
        <fullName evidence="9">RDD family protein</fullName>
    </submittedName>
</protein>